<reference evidence="1 2" key="1">
    <citation type="journal article" date="2011" name="PLoS Genet.">
        <title>Genome sequencing and comparative transcriptomics of the model entomopathogenic fungi Metarhizium anisopliae and M. acridum.</title>
        <authorList>
            <person name="Gao Q."/>
            <person name="Jin K."/>
            <person name="Ying S.H."/>
            <person name="Zhang Y."/>
            <person name="Xiao G."/>
            <person name="Shang Y."/>
            <person name="Duan Z."/>
            <person name="Hu X."/>
            <person name="Xie X.Q."/>
            <person name="Zhou G."/>
            <person name="Peng G."/>
            <person name="Luo Z."/>
            <person name="Huang W."/>
            <person name="Wang B."/>
            <person name="Fang W."/>
            <person name="Wang S."/>
            <person name="Zhong Y."/>
            <person name="Ma L.J."/>
            <person name="St Leger R.J."/>
            <person name="Zhao G.P."/>
            <person name="Pei Y."/>
            <person name="Feng M.G."/>
            <person name="Xia Y."/>
            <person name="Wang C."/>
        </authorList>
    </citation>
    <scope>NUCLEOTIDE SEQUENCE [LARGE SCALE GENOMIC DNA]</scope>
    <source>
        <strain evidence="2">ARSEF 23 / ATCC MYA-3075</strain>
    </source>
</reference>
<dbReference type="GO" id="GO:0004674">
    <property type="term" value="F:protein serine/threonine kinase activity"/>
    <property type="evidence" value="ECO:0007669"/>
    <property type="project" value="UniProtKB-KW"/>
</dbReference>
<evidence type="ECO:0000313" key="1">
    <source>
        <dbReference type="EMBL" id="KHO11248.1"/>
    </source>
</evidence>
<organism evidence="1 2">
    <name type="scientific">Metarhizium robertsii (strain ARSEF 23 / ATCC MYA-3075)</name>
    <name type="common">Metarhizium anisopliae (strain ARSEF 23)</name>
    <dbReference type="NCBI Taxonomy" id="655844"/>
    <lineage>
        <taxon>Eukaryota</taxon>
        <taxon>Fungi</taxon>
        <taxon>Dikarya</taxon>
        <taxon>Ascomycota</taxon>
        <taxon>Pezizomycotina</taxon>
        <taxon>Sordariomycetes</taxon>
        <taxon>Hypocreomycetidae</taxon>
        <taxon>Hypocreales</taxon>
        <taxon>Clavicipitaceae</taxon>
        <taxon>Metarhizium</taxon>
    </lineage>
</organism>
<dbReference type="Proteomes" id="UP000002498">
    <property type="component" value="Unassembled WGS sequence"/>
</dbReference>
<keyword evidence="1" id="KW-0808">Transferase</keyword>
<keyword evidence="2" id="KW-1185">Reference proteome</keyword>
<protein>
    <submittedName>
        <fullName evidence="1">Non-specific serine/threonine protein kinase</fullName>
    </submittedName>
</protein>
<keyword evidence="1" id="KW-0418">Kinase</keyword>
<dbReference type="AlphaFoldDB" id="A0A0B2X8P3"/>
<sequence>MGGKETNFAFQHKARWDNDYKEITLFDKSHDGGALEIAHPGGIRLRVDQLFMTVKVIIEYKNPTHVPAVSQSPM</sequence>
<accession>A0A0B2X8P3</accession>
<name>A0A0B2X8P3_METRA</name>
<comment type="caution">
    <text evidence="1">The sequence shown here is derived from an EMBL/GenBank/DDBJ whole genome shotgun (WGS) entry which is preliminary data.</text>
</comment>
<dbReference type="RefSeq" id="XP_011411331.1">
    <property type="nucleotide sequence ID" value="XM_011413029.1"/>
</dbReference>
<dbReference type="GeneID" id="23632511"/>
<dbReference type="KEGG" id="maj:MAA_11063"/>
<dbReference type="OrthoDB" id="5427350at2759"/>
<proteinExistence type="predicted"/>
<evidence type="ECO:0000313" key="2">
    <source>
        <dbReference type="Proteomes" id="UP000002498"/>
    </source>
</evidence>
<dbReference type="EMBL" id="ADNJ02000004">
    <property type="protein sequence ID" value="KHO11248.1"/>
    <property type="molecule type" value="Genomic_DNA"/>
</dbReference>
<gene>
    <name evidence="1" type="ORF">MAA_11063</name>
</gene>
<reference evidence="1 2" key="2">
    <citation type="journal article" date="2014" name="Proc. Natl. Acad. Sci. U.S.A.">
        <title>Trajectory and genomic determinants of fungal-pathogen speciation and host adaptation.</title>
        <authorList>
            <person name="Hu X."/>
            <person name="Xiao G."/>
            <person name="Zheng P."/>
            <person name="Shang Y."/>
            <person name="Su Y."/>
            <person name="Zhang X."/>
            <person name="Liu X."/>
            <person name="Zhan S."/>
            <person name="St Leger R.J."/>
            <person name="Wang C."/>
        </authorList>
    </citation>
    <scope>GENOME REANNOTATION</scope>
    <source>
        <strain evidence="2">ARSEF 23 / ATCC MYA-3075</strain>
    </source>
</reference>
<dbReference type="HOGENOM" id="CLU_2688328_0_0_1"/>
<keyword evidence="1" id="KW-0723">Serine/threonine-protein kinase</keyword>